<dbReference type="GO" id="GO:0006281">
    <property type="term" value="P:DNA repair"/>
    <property type="evidence" value="ECO:0007669"/>
    <property type="project" value="UniProtKB-KW"/>
</dbReference>
<evidence type="ECO:0000256" key="11">
    <source>
        <dbReference type="ARBA" id="ARBA00023204"/>
    </source>
</evidence>
<evidence type="ECO:0000256" key="2">
    <source>
        <dbReference type="ARBA" id="ARBA00004496"/>
    </source>
</evidence>
<keyword evidence="11" id="KW-0234">DNA repair</keyword>
<dbReference type="SUPFAM" id="SSF52980">
    <property type="entry name" value="Restriction endonuclease-like"/>
    <property type="match status" value="1"/>
</dbReference>
<keyword evidence="6" id="KW-0255">Endonuclease</keyword>
<evidence type="ECO:0000256" key="13">
    <source>
        <dbReference type="ARBA" id="ARBA00029523"/>
    </source>
</evidence>
<comment type="cofactor">
    <cofactor evidence="1">
        <name>Mg(2+)</name>
        <dbReference type="ChEBI" id="CHEBI:18420"/>
    </cofactor>
</comment>
<evidence type="ECO:0000313" key="15">
    <source>
        <dbReference type="Proteomes" id="UP000474042"/>
    </source>
</evidence>
<dbReference type="EMBL" id="WOFV02000038">
    <property type="protein sequence ID" value="NAS18637.1"/>
    <property type="molecule type" value="Genomic_DNA"/>
</dbReference>
<dbReference type="InterPro" id="IPR011335">
    <property type="entry name" value="Restrct_endonuc-II-like"/>
</dbReference>
<gene>
    <name evidence="14" type="ORF">GND98_012355</name>
</gene>
<comment type="subcellular location">
    <subcellularLocation>
        <location evidence="2">Cytoplasm</location>
    </subcellularLocation>
</comment>
<organism evidence="14 15">
    <name type="scientific">Clostridium butyricum</name>
    <dbReference type="NCBI Taxonomy" id="1492"/>
    <lineage>
        <taxon>Bacteria</taxon>
        <taxon>Bacillati</taxon>
        <taxon>Bacillota</taxon>
        <taxon>Clostridia</taxon>
        <taxon>Eubacteriales</taxon>
        <taxon>Clostridiaceae</taxon>
        <taxon>Clostridium</taxon>
    </lineage>
</organism>
<dbReference type="GO" id="GO:0006310">
    <property type="term" value="P:DNA recombination"/>
    <property type="evidence" value="ECO:0007669"/>
    <property type="project" value="UniProtKB-KW"/>
</dbReference>
<dbReference type="Pfam" id="PF03838">
    <property type="entry name" value="RecU"/>
    <property type="match status" value="1"/>
</dbReference>
<keyword evidence="3" id="KW-0963">Cytoplasm</keyword>
<dbReference type="Proteomes" id="UP000474042">
    <property type="component" value="Unassembled WGS sequence"/>
</dbReference>
<evidence type="ECO:0000256" key="3">
    <source>
        <dbReference type="ARBA" id="ARBA00022490"/>
    </source>
</evidence>
<keyword evidence="9" id="KW-0460">Magnesium</keyword>
<evidence type="ECO:0000256" key="7">
    <source>
        <dbReference type="ARBA" id="ARBA00022763"/>
    </source>
</evidence>
<dbReference type="AlphaFoldDB" id="A0A6L9EPS5"/>
<accession>A0A6L9EPS5</accession>
<evidence type="ECO:0000256" key="4">
    <source>
        <dbReference type="ARBA" id="ARBA00022722"/>
    </source>
</evidence>
<dbReference type="InterPro" id="IPR004612">
    <property type="entry name" value="Resolv_RecU"/>
</dbReference>
<evidence type="ECO:0000256" key="10">
    <source>
        <dbReference type="ARBA" id="ARBA00023172"/>
    </source>
</evidence>
<keyword evidence="7" id="KW-0227">DNA damage</keyword>
<name>A0A6L9EPS5_CLOBU</name>
<keyword evidence="5" id="KW-0479">Metal-binding</keyword>
<evidence type="ECO:0000256" key="12">
    <source>
        <dbReference type="ARBA" id="ARBA00023447"/>
    </source>
</evidence>
<dbReference type="GO" id="GO:0016787">
    <property type="term" value="F:hydrolase activity"/>
    <property type="evidence" value="ECO:0007669"/>
    <property type="project" value="UniProtKB-KW"/>
</dbReference>
<evidence type="ECO:0000256" key="8">
    <source>
        <dbReference type="ARBA" id="ARBA00022801"/>
    </source>
</evidence>
<reference evidence="14 15" key="1">
    <citation type="submission" date="2020-01" db="EMBL/GenBank/DDBJ databases">
        <title>Genome sequence of a 1,3-propanediol producer, Clostridium butyricum S3.</title>
        <authorList>
            <person name="Zhou J."/>
        </authorList>
    </citation>
    <scope>NUCLEOTIDE SEQUENCE [LARGE SCALE GENOMIC DNA]</scope>
    <source>
        <strain evidence="14 15">S3</strain>
    </source>
</reference>
<sequence>MAKNAGKQFEEDIKASIPKTQDFFYYRFIDNAASFSGGDNVRFTSHNLCDCMTMTKDKLYLMELKSHKGASLPLSAIRKNQIDGMAKVNHPKMKAIFIINFRDKEKTYAIDADKLREFIQHSERKSIPISFLEESGTEIEAHKKKVHYRYDLEKYFQEDSNEL</sequence>
<evidence type="ECO:0000256" key="6">
    <source>
        <dbReference type="ARBA" id="ARBA00022759"/>
    </source>
</evidence>
<keyword evidence="4" id="KW-0540">Nuclease</keyword>
<keyword evidence="8" id="KW-0378">Hydrolase</keyword>
<dbReference type="InterPro" id="IPR011856">
    <property type="entry name" value="tRNA_endonuc-like_dom_sf"/>
</dbReference>
<evidence type="ECO:0000313" key="14">
    <source>
        <dbReference type="EMBL" id="NAS18637.1"/>
    </source>
</evidence>
<dbReference type="GO" id="GO:0004519">
    <property type="term" value="F:endonuclease activity"/>
    <property type="evidence" value="ECO:0007669"/>
    <property type="project" value="UniProtKB-KW"/>
</dbReference>
<evidence type="ECO:0000256" key="9">
    <source>
        <dbReference type="ARBA" id="ARBA00022842"/>
    </source>
</evidence>
<keyword evidence="10" id="KW-0233">DNA recombination</keyword>
<evidence type="ECO:0000256" key="1">
    <source>
        <dbReference type="ARBA" id="ARBA00001946"/>
    </source>
</evidence>
<protein>
    <recommendedName>
        <fullName evidence="13">Holliday junction resolvase RecU</fullName>
    </recommendedName>
</protein>
<proteinExistence type="inferred from homology"/>
<dbReference type="Gene3D" id="3.40.1350.10">
    <property type="match status" value="1"/>
</dbReference>
<comment type="similarity">
    <text evidence="12">Belongs to the RecU family.</text>
</comment>
<evidence type="ECO:0000256" key="5">
    <source>
        <dbReference type="ARBA" id="ARBA00022723"/>
    </source>
</evidence>
<dbReference type="GO" id="GO:0046872">
    <property type="term" value="F:metal ion binding"/>
    <property type="evidence" value="ECO:0007669"/>
    <property type="project" value="UniProtKB-KW"/>
</dbReference>
<dbReference type="GO" id="GO:0005737">
    <property type="term" value="C:cytoplasm"/>
    <property type="evidence" value="ECO:0007669"/>
    <property type="project" value="UniProtKB-SubCell"/>
</dbReference>
<dbReference type="GO" id="GO:0003676">
    <property type="term" value="F:nucleic acid binding"/>
    <property type="evidence" value="ECO:0007669"/>
    <property type="project" value="InterPro"/>
</dbReference>
<comment type="caution">
    <text evidence="14">The sequence shown here is derived from an EMBL/GenBank/DDBJ whole genome shotgun (WGS) entry which is preliminary data.</text>
</comment>